<protein>
    <submittedName>
        <fullName evidence="1">HAD family phosphatase</fullName>
    </submittedName>
</protein>
<dbReference type="CDD" id="cd07505">
    <property type="entry name" value="HAD_BPGM-like"/>
    <property type="match status" value="1"/>
</dbReference>
<sequence>MLKDVKAAIFDMDGTLIDSMWVWGKIDEDYLLKRGLNMPHTLRDHIEHLSIYDTAIYFKEKFNLEDSLDEILKEWHDMAMAEYRDNVFLKPGADDFIKSLKDRGIKIALATSNSVPLLEMILKKYNIYNYFDVITTTDEVERNKSFPDVYLLTAERLKVSPEECVVFEDILPAIKGAKSAGMKVVAVYDSFSHHNMDAIILESDKFIKDYSNLK</sequence>
<dbReference type="Pfam" id="PF13419">
    <property type="entry name" value="HAD_2"/>
    <property type="match status" value="1"/>
</dbReference>
<dbReference type="InterPro" id="IPR041492">
    <property type="entry name" value="HAD_2"/>
</dbReference>
<dbReference type="NCBIfam" id="TIGR01549">
    <property type="entry name" value="HAD-SF-IA-v1"/>
    <property type="match status" value="1"/>
</dbReference>
<dbReference type="SFLD" id="SFLDG01129">
    <property type="entry name" value="C1.5:_HAD__Beta-PGM__Phosphata"/>
    <property type="match status" value="1"/>
</dbReference>
<dbReference type="SFLD" id="SFLDS00003">
    <property type="entry name" value="Haloacid_Dehalogenase"/>
    <property type="match status" value="1"/>
</dbReference>
<dbReference type="InterPro" id="IPR006439">
    <property type="entry name" value="HAD-SF_hydro_IA"/>
</dbReference>
<dbReference type="PANTHER" id="PTHR18901:SF38">
    <property type="entry name" value="PSEUDOURIDINE-5'-PHOSPHATASE"/>
    <property type="match status" value="1"/>
</dbReference>
<dbReference type="RefSeq" id="WP_216457217.1">
    <property type="nucleotide sequence ID" value="NZ_JAHLQL010000004.1"/>
</dbReference>
<organism evidence="1 2">
    <name type="scientific">Clostridium simiarum</name>
    <dbReference type="NCBI Taxonomy" id="2841506"/>
    <lineage>
        <taxon>Bacteria</taxon>
        <taxon>Bacillati</taxon>
        <taxon>Bacillota</taxon>
        <taxon>Clostridia</taxon>
        <taxon>Eubacteriales</taxon>
        <taxon>Clostridiaceae</taxon>
        <taxon>Clostridium</taxon>
    </lineage>
</organism>
<dbReference type="PANTHER" id="PTHR18901">
    <property type="entry name" value="2-DEOXYGLUCOSE-6-PHOSPHATE PHOSPHATASE 2"/>
    <property type="match status" value="1"/>
</dbReference>
<dbReference type="NCBIfam" id="TIGR01509">
    <property type="entry name" value="HAD-SF-IA-v3"/>
    <property type="match status" value="1"/>
</dbReference>
<dbReference type="Proteomes" id="UP000736583">
    <property type="component" value="Unassembled WGS sequence"/>
</dbReference>
<evidence type="ECO:0000313" key="1">
    <source>
        <dbReference type="EMBL" id="MBU5592431.1"/>
    </source>
</evidence>
<proteinExistence type="predicted"/>
<comment type="caution">
    <text evidence="1">The sequence shown here is derived from an EMBL/GenBank/DDBJ whole genome shotgun (WGS) entry which is preliminary data.</text>
</comment>
<gene>
    <name evidence="1" type="ORF">KQI89_11755</name>
</gene>
<dbReference type="EMBL" id="JAHLQL010000004">
    <property type="protein sequence ID" value="MBU5592431.1"/>
    <property type="molecule type" value="Genomic_DNA"/>
</dbReference>
<keyword evidence="2" id="KW-1185">Reference proteome</keyword>
<evidence type="ECO:0000313" key="2">
    <source>
        <dbReference type="Proteomes" id="UP000736583"/>
    </source>
</evidence>
<reference evidence="1 2" key="1">
    <citation type="submission" date="2021-06" db="EMBL/GenBank/DDBJ databases">
        <authorList>
            <person name="Sun Q."/>
            <person name="Li D."/>
        </authorList>
    </citation>
    <scope>NUCLEOTIDE SEQUENCE [LARGE SCALE GENOMIC DNA]</scope>
    <source>
        <strain evidence="1 2">MSJ-4</strain>
    </source>
</reference>
<accession>A0ABS6F1Q2</accession>
<name>A0ABS6F1Q2_9CLOT</name>